<gene>
    <name evidence="23" type="primary">LOC106153712</name>
</gene>
<evidence type="ECO:0000256" key="20">
    <source>
        <dbReference type="SAM" id="MobiDB-lite"/>
    </source>
</evidence>
<dbReference type="SUPFAM" id="SSF55120">
    <property type="entry name" value="Pseudouridine synthase"/>
    <property type="match status" value="1"/>
</dbReference>
<dbReference type="InterPro" id="IPR041708">
    <property type="entry name" value="PUS1/PUS2-like"/>
</dbReference>
<comment type="catalytic activity">
    <reaction evidence="1">
        <text>a uridine in mRNA = a pseudouridine in mRNA</text>
        <dbReference type="Rhea" id="RHEA:56644"/>
        <dbReference type="Rhea" id="RHEA-COMP:14658"/>
        <dbReference type="Rhea" id="RHEA-COMP:14659"/>
        <dbReference type="ChEBI" id="CHEBI:65314"/>
        <dbReference type="ChEBI" id="CHEBI:65315"/>
    </reaction>
</comment>
<dbReference type="FunCoup" id="A0A1S3HCG7">
    <property type="interactions" value="2760"/>
</dbReference>
<dbReference type="Gene3D" id="3.30.70.580">
    <property type="entry name" value="Pseudouridine synthase I, catalytic domain, N-terminal subdomain"/>
    <property type="match status" value="1"/>
</dbReference>
<dbReference type="PANTHER" id="PTHR11142:SF4">
    <property type="entry name" value="PSEUDOURIDYLATE SYNTHASE 1 HOMOLOG"/>
    <property type="match status" value="1"/>
</dbReference>
<dbReference type="InterPro" id="IPR020097">
    <property type="entry name" value="PsdUridine_synth_TruA_a/b_dom"/>
</dbReference>
<evidence type="ECO:0000256" key="7">
    <source>
        <dbReference type="ARBA" id="ARBA00023242"/>
    </source>
</evidence>
<evidence type="ECO:0000256" key="5">
    <source>
        <dbReference type="ARBA" id="ARBA00022694"/>
    </source>
</evidence>
<comment type="catalytic activity">
    <reaction evidence="9">
        <text>uridine(38/39/40) in tRNA = pseudouridine(38/39/40) in tRNA</text>
        <dbReference type="Rhea" id="RHEA:22376"/>
        <dbReference type="Rhea" id="RHEA-COMP:10085"/>
        <dbReference type="Rhea" id="RHEA-COMP:10087"/>
        <dbReference type="ChEBI" id="CHEBI:65314"/>
        <dbReference type="ChEBI" id="CHEBI:65315"/>
        <dbReference type="EC" id="5.4.99.12"/>
    </reaction>
</comment>
<evidence type="ECO:0000256" key="10">
    <source>
        <dbReference type="ARBA" id="ARBA00053709"/>
    </source>
</evidence>
<dbReference type="GeneID" id="106153712"/>
<evidence type="ECO:0000256" key="9">
    <source>
        <dbReference type="ARBA" id="ARBA00052184"/>
    </source>
</evidence>
<comment type="function">
    <text evidence="10">Pseudouridylate synthase that catalyzes pseudouridylation of tRNAs and mRNAs. Acts on positions 27/28 in the anticodon stem and also positions 34 and 36 in the anticodon of an intron containing tRNA. Also catalyzes pseudouridylation of mRNAs: mediates pseudouridylation of mRNAs with the consensus sequence 5'-UGUAG-3'. Acts as a regulator of pre-mRNA splicing by mediating pseudouridylation of pre-mRNAs at locations associated with alternatively spliced regions. Pseudouridylation of pre-mRNAs near splice sites directly regulates mRNA splicing and mRNA 3'-end processing. Involved in regulation of nuclear receptor activity through pseudouridylation of SRA1 mRNA.</text>
</comment>
<feature type="active site" description="Nucleophile" evidence="18">
    <location>
        <position position="176"/>
    </location>
</feature>
<dbReference type="InterPro" id="IPR020094">
    <property type="entry name" value="TruA/RsuA/RluB/E/F_N"/>
</dbReference>
<comment type="similarity">
    <text evidence="3">Belongs to the tRNA pseudouridine synthase TruA family.</text>
</comment>
<dbReference type="Proteomes" id="UP000085678">
    <property type="component" value="Unplaced"/>
</dbReference>
<evidence type="ECO:0000256" key="18">
    <source>
        <dbReference type="PIRSR" id="PIRSR641708-1"/>
    </source>
</evidence>
<keyword evidence="22" id="KW-1185">Reference proteome</keyword>
<evidence type="ECO:0000256" key="3">
    <source>
        <dbReference type="ARBA" id="ARBA00009375"/>
    </source>
</evidence>
<dbReference type="FunFam" id="3.30.70.580:FF:000002">
    <property type="entry name" value="tRNA pseudouridine synthase"/>
    <property type="match status" value="1"/>
</dbReference>
<dbReference type="FunFam" id="3.30.70.660:FF:000002">
    <property type="entry name" value="tRNA pseudouridine synthase"/>
    <property type="match status" value="1"/>
</dbReference>
<dbReference type="GO" id="GO:0006397">
    <property type="term" value="P:mRNA processing"/>
    <property type="evidence" value="ECO:0007669"/>
    <property type="project" value="UniProtKB-KW"/>
</dbReference>
<dbReference type="EC" id="5.4.99.12" evidence="12"/>
<evidence type="ECO:0000313" key="22">
    <source>
        <dbReference type="Proteomes" id="UP000085678"/>
    </source>
</evidence>
<sequence length="472" mass="54174">MHQEWLLKSCGAFSYFFETIPRKLLRFQLQRAYLSTVDPSKLTVMEKSDEKQKASTLESREWSKTGSPSNESTDIKNLSDTQHAVKRTLEGDERACKVPKLGTDEHHPSPSNILRKRKVALLLAYSGSGYMGMQIQKDVTTIETDLVSALYKAGVIPEEHAEEMQKMKFQRAARTDKGVSAAMQLCSLKMLLPENCIEKINERLPAQIKVFSIKRVTQGFNSKNNCDNRTYSYLMPTYAFTPVEQNVTEDFKISDDSLKLAREVLSMFKGTHNFHNFTAGKKATDPSAKRYIIDIQCGEPFVQEGLEFITVTVRGQSFMLHQIRKMIGLTIAVVRGLAAKESVQQAFEHPKMDIPKAPGLGLLLEKLHYDAYNKRYGKDGLHETLDWEDIRMDLDKFKAEQIYPTIIQTELKEKSMLQWLQTLHLHTFMQSEEEYGVETPKLRDVWTKVKEFSKEKQVGGIKKRRKISPRFN</sequence>
<accession>A0A1S3HCG7</accession>
<feature type="binding site" evidence="19">
    <location>
        <position position="231"/>
    </location>
    <ligand>
        <name>substrate</name>
    </ligand>
</feature>
<dbReference type="InterPro" id="IPR020103">
    <property type="entry name" value="PsdUridine_synth_cat_dom_sf"/>
</dbReference>
<dbReference type="STRING" id="7574.A0A1S3HCG7"/>
<dbReference type="RefSeq" id="XP_013383206.1">
    <property type="nucleotide sequence ID" value="XM_013527752.1"/>
</dbReference>
<evidence type="ECO:0000256" key="13">
    <source>
        <dbReference type="ARBA" id="ARBA00068582"/>
    </source>
</evidence>
<comment type="catalytic activity">
    <reaction evidence="8">
        <text>a uridine in tRNA = a pseudouridine in tRNA</text>
        <dbReference type="Rhea" id="RHEA:54572"/>
        <dbReference type="Rhea" id="RHEA-COMP:13339"/>
        <dbReference type="Rhea" id="RHEA-COMP:13934"/>
        <dbReference type="ChEBI" id="CHEBI:65314"/>
        <dbReference type="ChEBI" id="CHEBI:65315"/>
    </reaction>
</comment>
<dbReference type="GO" id="GO:1990481">
    <property type="term" value="P:mRNA pseudouridine synthesis"/>
    <property type="evidence" value="ECO:0007669"/>
    <property type="project" value="TreeGrafter"/>
</dbReference>
<dbReference type="OrthoDB" id="10256309at2759"/>
<keyword evidence="6" id="KW-0413">Isomerase</keyword>
<reference evidence="23" key="1">
    <citation type="submission" date="2025-08" db="UniProtKB">
        <authorList>
            <consortium name="RefSeq"/>
        </authorList>
    </citation>
    <scope>IDENTIFICATION</scope>
    <source>
        <tissue evidence="23">Gonads</tissue>
    </source>
</reference>
<keyword evidence="7" id="KW-0539">Nucleus</keyword>
<dbReference type="CDD" id="cd02568">
    <property type="entry name" value="PseudoU_synth_PUS1_PUS2"/>
    <property type="match status" value="1"/>
</dbReference>
<comment type="subunit">
    <text evidence="11">Monomer. Forms a complex with RARG and the SRA1 RNA in the nucleus.</text>
</comment>
<dbReference type="InterPro" id="IPR001406">
    <property type="entry name" value="PsdUridine_synth_TruA"/>
</dbReference>
<dbReference type="GO" id="GO:0031119">
    <property type="term" value="P:tRNA pseudouridine synthesis"/>
    <property type="evidence" value="ECO:0007669"/>
    <property type="project" value="InterPro"/>
</dbReference>
<organism evidence="22 23">
    <name type="scientific">Lingula anatina</name>
    <name type="common">Brachiopod</name>
    <name type="synonym">Lingula unguis</name>
    <dbReference type="NCBI Taxonomy" id="7574"/>
    <lineage>
        <taxon>Eukaryota</taxon>
        <taxon>Metazoa</taxon>
        <taxon>Spiralia</taxon>
        <taxon>Lophotrochozoa</taxon>
        <taxon>Brachiopoda</taxon>
        <taxon>Linguliformea</taxon>
        <taxon>Lingulata</taxon>
        <taxon>Lingulida</taxon>
        <taxon>Linguloidea</taxon>
        <taxon>Lingulidae</taxon>
        <taxon>Lingula</taxon>
    </lineage>
</organism>
<evidence type="ECO:0000256" key="15">
    <source>
        <dbReference type="ARBA" id="ARBA00079087"/>
    </source>
</evidence>
<evidence type="ECO:0000313" key="23">
    <source>
        <dbReference type="RefSeq" id="XP_013383206.1"/>
    </source>
</evidence>
<evidence type="ECO:0000256" key="8">
    <source>
        <dbReference type="ARBA" id="ARBA00036943"/>
    </source>
</evidence>
<evidence type="ECO:0000256" key="12">
    <source>
        <dbReference type="ARBA" id="ARBA00066509"/>
    </source>
</evidence>
<proteinExistence type="inferred from homology"/>
<evidence type="ECO:0000256" key="2">
    <source>
        <dbReference type="ARBA" id="ARBA00004123"/>
    </source>
</evidence>
<evidence type="ECO:0000256" key="1">
    <source>
        <dbReference type="ARBA" id="ARBA00001166"/>
    </source>
</evidence>
<feature type="region of interest" description="Disordered" evidence="20">
    <location>
        <begin position="45"/>
        <end position="80"/>
    </location>
</feature>
<evidence type="ECO:0000256" key="19">
    <source>
        <dbReference type="PIRSR" id="PIRSR641708-2"/>
    </source>
</evidence>
<evidence type="ECO:0000256" key="4">
    <source>
        <dbReference type="ARBA" id="ARBA00022664"/>
    </source>
</evidence>
<dbReference type="KEGG" id="lak:106153712"/>
<dbReference type="Pfam" id="PF01416">
    <property type="entry name" value="PseudoU_synth_1"/>
    <property type="match status" value="1"/>
</dbReference>
<dbReference type="GO" id="GO:0003723">
    <property type="term" value="F:RNA binding"/>
    <property type="evidence" value="ECO:0007669"/>
    <property type="project" value="InterPro"/>
</dbReference>
<name>A0A1S3HCG7_LINAN</name>
<protein>
    <recommendedName>
        <fullName evidence="13">Pseudouridylate synthase 1 homolog</fullName>
        <ecNumber evidence="12">5.4.99.12</ecNumber>
    </recommendedName>
    <alternativeName>
        <fullName evidence="14">tRNA pseudouridine synthase 1</fullName>
    </alternativeName>
    <alternativeName>
        <fullName evidence="17">tRNA pseudouridine(38-40) synthase</fullName>
    </alternativeName>
    <alternativeName>
        <fullName evidence="15">tRNA pseudouridylate synthase I</fullName>
    </alternativeName>
    <alternativeName>
        <fullName evidence="16">tRNA-uridine isomerase I</fullName>
    </alternativeName>
</protein>
<evidence type="ECO:0000256" key="6">
    <source>
        <dbReference type="ARBA" id="ARBA00023235"/>
    </source>
</evidence>
<dbReference type="GO" id="GO:0160147">
    <property type="term" value="F:tRNA pseudouridine(38-40) synthase activity"/>
    <property type="evidence" value="ECO:0007669"/>
    <property type="project" value="UniProtKB-EC"/>
</dbReference>
<dbReference type="GO" id="GO:0005634">
    <property type="term" value="C:nucleus"/>
    <property type="evidence" value="ECO:0007669"/>
    <property type="project" value="UniProtKB-SubCell"/>
</dbReference>
<evidence type="ECO:0000259" key="21">
    <source>
        <dbReference type="Pfam" id="PF01416"/>
    </source>
</evidence>
<dbReference type="PANTHER" id="PTHR11142">
    <property type="entry name" value="PSEUDOURIDYLATE SYNTHASE"/>
    <property type="match status" value="1"/>
</dbReference>
<dbReference type="InterPro" id="IPR020095">
    <property type="entry name" value="PsdUridine_synth_TruA_C"/>
</dbReference>
<dbReference type="NCBIfam" id="TIGR00071">
    <property type="entry name" value="hisT_truA"/>
    <property type="match status" value="1"/>
</dbReference>
<comment type="subcellular location">
    <subcellularLocation>
        <location evidence="2">Nucleus</location>
    </subcellularLocation>
</comment>
<dbReference type="Gene3D" id="3.30.70.660">
    <property type="entry name" value="Pseudouridine synthase I, catalytic domain, C-terminal subdomain"/>
    <property type="match status" value="1"/>
</dbReference>
<feature type="domain" description="Pseudouridine synthase I TruA alpha/beta" evidence="21">
    <location>
        <begin position="267"/>
        <end position="370"/>
    </location>
</feature>
<evidence type="ECO:0000256" key="14">
    <source>
        <dbReference type="ARBA" id="ARBA00075153"/>
    </source>
</evidence>
<dbReference type="InParanoid" id="A0A1S3HCG7"/>
<feature type="compositionally biased region" description="Basic and acidic residues" evidence="20">
    <location>
        <begin position="45"/>
        <end position="63"/>
    </location>
</feature>
<evidence type="ECO:0000256" key="17">
    <source>
        <dbReference type="ARBA" id="ARBA00081344"/>
    </source>
</evidence>
<keyword evidence="4" id="KW-0507">mRNA processing</keyword>
<evidence type="ECO:0000256" key="16">
    <source>
        <dbReference type="ARBA" id="ARBA00080849"/>
    </source>
</evidence>
<dbReference type="AlphaFoldDB" id="A0A1S3HCG7"/>
<dbReference type="HAMAP" id="MF_00171">
    <property type="entry name" value="TruA"/>
    <property type="match status" value="1"/>
</dbReference>
<keyword evidence="5" id="KW-0819">tRNA processing</keyword>
<feature type="compositionally biased region" description="Polar residues" evidence="20">
    <location>
        <begin position="64"/>
        <end position="80"/>
    </location>
</feature>
<evidence type="ECO:0000256" key="11">
    <source>
        <dbReference type="ARBA" id="ARBA00064589"/>
    </source>
</evidence>